<evidence type="ECO:0000313" key="6">
    <source>
        <dbReference type="Proteomes" id="UP000324575"/>
    </source>
</evidence>
<evidence type="ECO:0000259" key="4">
    <source>
        <dbReference type="SMART" id="SM01217"/>
    </source>
</evidence>
<feature type="domain" description="Fibronectin type III-like" evidence="4">
    <location>
        <begin position="644"/>
        <end position="713"/>
    </location>
</feature>
<dbReference type="GO" id="GO:0031222">
    <property type="term" value="P:arabinan catabolic process"/>
    <property type="evidence" value="ECO:0007669"/>
    <property type="project" value="TreeGrafter"/>
</dbReference>
<dbReference type="EMBL" id="SNRX01000012">
    <property type="protein sequence ID" value="KAA6301909.1"/>
    <property type="molecule type" value="Genomic_DNA"/>
</dbReference>
<name>A0A5M8P0G1_9BACT</name>
<dbReference type="InterPro" id="IPR044993">
    <property type="entry name" value="BXL"/>
</dbReference>
<keyword evidence="3 5" id="KW-0378">Hydrolase</keyword>
<dbReference type="InterPro" id="IPR017853">
    <property type="entry name" value="GH"/>
</dbReference>
<dbReference type="Gene3D" id="3.20.20.300">
    <property type="entry name" value="Glycoside hydrolase, family 3, N-terminal domain"/>
    <property type="match status" value="1"/>
</dbReference>
<dbReference type="InterPro" id="IPR036962">
    <property type="entry name" value="Glyco_hydro_3_N_sf"/>
</dbReference>
<evidence type="ECO:0000256" key="3">
    <source>
        <dbReference type="ARBA" id="ARBA00022801"/>
    </source>
</evidence>
<reference evidence="5 6" key="1">
    <citation type="submission" date="2019-03" db="EMBL/GenBank/DDBJ databases">
        <title>Single cell metagenomics reveals metabolic interactions within the superorganism composed of flagellate Streblomastix strix and complex community of Bacteroidetes bacteria on its surface.</title>
        <authorList>
            <person name="Treitli S.C."/>
            <person name="Kolisko M."/>
            <person name="Husnik F."/>
            <person name="Keeling P."/>
            <person name="Hampl V."/>
        </authorList>
    </citation>
    <scope>NUCLEOTIDE SEQUENCE [LARGE SCALE GENOMIC DNA]</scope>
    <source>
        <strain evidence="5">St1</strain>
    </source>
</reference>
<dbReference type="EC" id="3.2.1.37" evidence="5"/>
<dbReference type="Pfam" id="PF14310">
    <property type="entry name" value="Fn3-like"/>
    <property type="match status" value="1"/>
</dbReference>
<dbReference type="InterPro" id="IPR002772">
    <property type="entry name" value="Glyco_hydro_3_C"/>
</dbReference>
<dbReference type="InterPro" id="IPR013783">
    <property type="entry name" value="Ig-like_fold"/>
</dbReference>
<protein>
    <submittedName>
        <fullName evidence="5">4-beta-xylosidase</fullName>
        <ecNumber evidence="5">3.2.1.37</ecNumber>
    </submittedName>
</protein>
<dbReference type="SUPFAM" id="SSF52279">
    <property type="entry name" value="Beta-D-glucan exohydrolase, C-terminal domain"/>
    <property type="match status" value="1"/>
</dbReference>
<dbReference type="GO" id="GO:0009044">
    <property type="term" value="F:xylan 1,4-beta-xylosidase activity"/>
    <property type="evidence" value="ECO:0007669"/>
    <property type="project" value="UniProtKB-EC"/>
</dbReference>
<dbReference type="PRINTS" id="PR00133">
    <property type="entry name" value="GLHYDRLASE3"/>
</dbReference>
<dbReference type="GO" id="GO:0045493">
    <property type="term" value="P:xylan catabolic process"/>
    <property type="evidence" value="ECO:0007669"/>
    <property type="project" value="InterPro"/>
</dbReference>
<proteinExistence type="inferred from homology"/>
<dbReference type="PANTHER" id="PTHR42721:SF3">
    <property type="entry name" value="BETA-D-XYLOSIDASE 5-RELATED"/>
    <property type="match status" value="1"/>
</dbReference>
<organism evidence="5 6">
    <name type="scientific">Candidatus Ordinivivax streblomastigis</name>
    <dbReference type="NCBI Taxonomy" id="2540710"/>
    <lineage>
        <taxon>Bacteria</taxon>
        <taxon>Pseudomonadati</taxon>
        <taxon>Bacteroidota</taxon>
        <taxon>Bacteroidia</taxon>
        <taxon>Bacteroidales</taxon>
        <taxon>Candidatus Ordinivivax</taxon>
    </lineage>
</organism>
<dbReference type="Pfam" id="PF01915">
    <property type="entry name" value="Glyco_hydro_3_C"/>
    <property type="match status" value="1"/>
</dbReference>
<dbReference type="AlphaFoldDB" id="A0A5M8P0G1"/>
<dbReference type="SMART" id="SM01217">
    <property type="entry name" value="Fn3_like"/>
    <property type="match status" value="1"/>
</dbReference>
<dbReference type="Gene3D" id="2.60.40.10">
    <property type="entry name" value="Immunoglobulins"/>
    <property type="match status" value="1"/>
</dbReference>
<evidence type="ECO:0000256" key="2">
    <source>
        <dbReference type="ARBA" id="ARBA00022729"/>
    </source>
</evidence>
<dbReference type="Gene3D" id="3.40.50.1700">
    <property type="entry name" value="Glycoside hydrolase family 3 C-terminal domain"/>
    <property type="match status" value="1"/>
</dbReference>
<gene>
    <name evidence="5" type="ORF">EZS26_001912</name>
</gene>
<keyword evidence="5" id="KW-0326">Glycosidase</keyword>
<sequence length="731" mass="81848">MKNKIILICLGFILSGNGYCERIYSYPFQNPGLSLEKRVDDLVSRLTLEEKVSQMQNHSLAIERLGIPEYNWWNECLHGVGRSGHNVTVFPQAIAMAATFDEDALLKMGIITSTEARAIYNESFKNGQQGQQYQGLTFWTPNINLFRDPRWGRGQETYGEDPYLTAVLGKEMVKGLQGDDSLYLKTSACAKHFAVHSGPEAGRHTFNATAGNYDLWDSYLPAFQALVTEAHVSSVMCAYNRFDDEPCCGNSRLMTDILRNQWHFAGYVTSDCGAIDDFYKQHKTHPDAVAASADAVLHGTDLDCGNEAYKTLVTAVEKGLINEKEIDISLKRLFRIRFRLGMFDTPESSPYAQIHYDTLECDEHKDHALKMARESIVLLKNENRLLPLSSNLKKIVVLGPNADNKEVQLGNYNGFPSEIITPLEGIRAMSNVEIVYAQATSHTTALTTETDAALAAIKDADLVIFIGGITPQLEGEEGDAGKEPNIGFERGDRTSIALPQVQTDCMKKIKAKGIPLVFICMSGSAIGMEWEAENADAILQAWYGGQSAGTAIADILFGRYNPCGRLPVTFYRNDQDLPDYHDYSMMNRTYRYFTGKPLYSFGYGLSYTTFDYDWKMKPEKAYTESDTIICSAKINNSGNLPGYEIAQVYIEYPKGLGYPLKELAYFKKIATIPGQDVEIKLSLPVSRFAKWDEKEEKMLLPEGNYRIWIGGHSGDCKLASSFRLIVKKQLF</sequence>
<dbReference type="SUPFAM" id="SSF51445">
    <property type="entry name" value="(Trans)glycosidases"/>
    <property type="match status" value="1"/>
</dbReference>
<keyword evidence="2" id="KW-0732">Signal</keyword>
<dbReference type="PANTHER" id="PTHR42721">
    <property type="entry name" value="SUGAR HYDROLASE-RELATED"/>
    <property type="match status" value="1"/>
</dbReference>
<dbReference type="Proteomes" id="UP000324575">
    <property type="component" value="Unassembled WGS sequence"/>
</dbReference>
<accession>A0A5M8P0G1</accession>
<dbReference type="Pfam" id="PF00933">
    <property type="entry name" value="Glyco_hydro_3"/>
    <property type="match status" value="1"/>
</dbReference>
<evidence type="ECO:0000313" key="5">
    <source>
        <dbReference type="EMBL" id="KAA6301909.1"/>
    </source>
</evidence>
<dbReference type="InterPro" id="IPR026891">
    <property type="entry name" value="Fn3-like"/>
</dbReference>
<dbReference type="GO" id="GO:0046556">
    <property type="term" value="F:alpha-L-arabinofuranosidase activity"/>
    <property type="evidence" value="ECO:0007669"/>
    <property type="project" value="TreeGrafter"/>
</dbReference>
<comment type="caution">
    <text evidence="5">The sequence shown here is derived from an EMBL/GenBank/DDBJ whole genome shotgun (WGS) entry which is preliminary data.</text>
</comment>
<evidence type="ECO:0000256" key="1">
    <source>
        <dbReference type="ARBA" id="ARBA00005336"/>
    </source>
</evidence>
<dbReference type="InterPro" id="IPR036881">
    <property type="entry name" value="Glyco_hydro_3_C_sf"/>
</dbReference>
<comment type="similarity">
    <text evidence="1">Belongs to the glycosyl hydrolase 3 family.</text>
</comment>
<dbReference type="InterPro" id="IPR001764">
    <property type="entry name" value="Glyco_hydro_3_N"/>
</dbReference>